<keyword evidence="3 6" id="KW-0547">Nucleotide-binding</keyword>
<evidence type="ECO:0000259" key="9">
    <source>
        <dbReference type="PROSITE" id="PS50011"/>
    </source>
</evidence>
<feature type="domain" description="Protein kinase" evidence="9">
    <location>
        <begin position="227"/>
        <end position="454"/>
    </location>
</feature>
<dbReference type="EMBL" id="JAUJYO010000017">
    <property type="protein sequence ID" value="KAK1291388.1"/>
    <property type="molecule type" value="Genomic_DNA"/>
</dbReference>
<evidence type="ECO:0000256" key="5">
    <source>
        <dbReference type="ARBA" id="ARBA00022840"/>
    </source>
</evidence>
<dbReference type="PANTHER" id="PTHR47987:SF3">
    <property type="entry name" value="OS08G0249100 PROTEIN"/>
    <property type="match status" value="1"/>
</dbReference>
<reference evidence="10" key="1">
    <citation type="journal article" date="2023" name="Nat. Commun.">
        <title>Diploid and tetraploid genomes of Acorus and the evolution of monocots.</title>
        <authorList>
            <person name="Ma L."/>
            <person name="Liu K.W."/>
            <person name="Li Z."/>
            <person name="Hsiao Y.Y."/>
            <person name="Qi Y."/>
            <person name="Fu T."/>
            <person name="Tang G.D."/>
            <person name="Zhang D."/>
            <person name="Sun W.H."/>
            <person name="Liu D.K."/>
            <person name="Li Y."/>
            <person name="Chen G.Z."/>
            <person name="Liu X.D."/>
            <person name="Liao X.Y."/>
            <person name="Jiang Y.T."/>
            <person name="Yu X."/>
            <person name="Hao Y."/>
            <person name="Huang J."/>
            <person name="Zhao X.W."/>
            <person name="Ke S."/>
            <person name="Chen Y.Y."/>
            <person name="Wu W.L."/>
            <person name="Hsu J.L."/>
            <person name="Lin Y.F."/>
            <person name="Huang M.D."/>
            <person name="Li C.Y."/>
            <person name="Huang L."/>
            <person name="Wang Z.W."/>
            <person name="Zhao X."/>
            <person name="Zhong W.Y."/>
            <person name="Peng D.H."/>
            <person name="Ahmad S."/>
            <person name="Lan S."/>
            <person name="Zhang J.S."/>
            <person name="Tsai W.C."/>
            <person name="Van de Peer Y."/>
            <person name="Liu Z.J."/>
        </authorList>
    </citation>
    <scope>NUCLEOTIDE SEQUENCE</scope>
    <source>
        <strain evidence="10">CP</strain>
    </source>
</reference>
<dbReference type="PROSITE" id="PS00108">
    <property type="entry name" value="PROTEIN_KINASE_ST"/>
    <property type="match status" value="1"/>
</dbReference>
<evidence type="ECO:0000256" key="8">
    <source>
        <dbReference type="SAM" id="MobiDB-lite"/>
    </source>
</evidence>
<name>A0AAV9CQL5_ACOCL</name>
<reference evidence="10" key="2">
    <citation type="submission" date="2023-06" db="EMBL/GenBank/DDBJ databases">
        <authorList>
            <person name="Ma L."/>
            <person name="Liu K.-W."/>
            <person name="Li Z."/>
            <person name="Hsiao Y.-Y."/>
            <person name="Qi Y."/>
            <person name="Fu T."/>
            <person name="Tang G."/>
            <person name="Zhang D."/>
            <person name="Sun W.-H."/>
            <person name="Liu D.-K."/>
            <person name="Li Y."/>
            <person name="Chen G.-Z."/>
            <person name="Liu X.-D."/>
            <person name="Liao X.-Y."/>
            <person name="Jiang Y.-T."/>
            <person name="Yu X."/>
            <person name="Hao Y."/>
            <person name="Huang J."/>
            <person name="Zhao X.-W."/>
            <person name="Ke S."/>
            <person name="Chen Y.-Y."/>
            <person name="Wu W.-L."/>
            <person name="Hsu J.-L."/>
            <person name="Lin Y.-F."/>
            <person name="Huang M.-D."/>
            <person name="Li C.-Y."/>
            <person name="Huang L."/>
            <person name="Wang Z.-W."/>
            <person name="Zhao X."/>
            <person name="Zhong W.-Y."/>
            <person name="Peng D.-H."/>
            <person name="Ahmad S."/>
            <person name="Lan S."/>
            <person name="Zhang J.-S."/>
            <person name="Tsai W.-C."/>
            <person name="Van De Peer Y."/>
            <person name="Liu Z.-J."/>
        </authorList>
    </citation>
    <scope>NUCLEOTIDE SEQUENCE</scope>
    <source>
        <strain evidence="10">CP</strain>
        <tissue evidence="10">Leaves</tissue>
    </source>
</reference>
<dbReference type="Pfam" id="PF00582">
    <property type="entry name" value="Usp"/>
    <property type="match status" value="1"/>
</dbReference>
<dbReference type="SUPFAM" id="SSF56112">
    <property type="entry name" value="Protein kinase-like (PK-like)"/>
    <property type="match status" value="1"/>
</dbReference>
<dbReference type="SUPFAM" id="SSF52402">
    <property type="entry name" value="Adenine nucleotide alpha hydrolases-like"/>
    <property type="match status" value="1"/>
</dbReference>
<evidence type="ECO:0000256" key="6">
    <source>
        <dbReference type="PROSITE-ProRule" id="PRU10141"/>
    </source>
</evidence>
<comment type="similarity">
    <text evidence="7">Belongs to the protein kinase superfamily.</text>
</comment>
<dbReference type="Gene3D" id="3.40.50.620">
    <property type="entry name" value="HUPs"/>
    <property type="match status" value="1"/>
</dbReference>
<dbReference type="Gene3D" id="3.30.200.20">
    <property type="entry name" value="Phosphorylase Kinase, domain 1"/>
    <property type="match status" value="1"/>
</dbReference>
<feature type="region of interest" description="Disordered" evidence="8">
    <location>
        <begin position="192"/>
        <end position="222"/>
    </location>
</feature>
<dbReference type="InterPro" id="IPR011009">
    <property type="entry name" value="Kinase-like_dom_sf"/>
</dbReference>
<dbReference type="Gene3D" id="1.10.510.10">
    <property type="entry name" value="Transferase(Phosphotransferase) domain 1"/>
    <property type="match status" value="2"/>
</dbReference>
<keyword evidence="11" id="KW-1185">Reference proteome</keyword>
<comment type="caution">
    <text evidence="10">The sequence shown here is derived from an EMBL/GenBank/DDBJ whole genome shotgun (WGS) entry which is preliminary data.</text>
</comment>
<evidence type="ECO:0000313" key="11">
    <source>
        <dbReference type="Proteomes" id="UP001180020"/>
    </source>
</evidence>
<dbReference type="InterPro" id="IPR014729">
    <property type="entry name" value="Rossmann-like_a/b/a_fold"/>
</dbReference>
<dbReference type="GO" id="GO:0005524">
    <property type="term" value="F:ATP binding"/>
    <property type="evidence" value="ECO:0007669"/>
    <property type="project" value="UniProtKB-UniRule"/>
</dbReference>
<organism evidence="10 11">
    <name type="scientific">Acorus calamus</name>
    <name type="common">Sweet flag</name>
    <dbReference type="NCBI Taxonomy" id="4465"/>
    <lineage>
        <taxon>Eukaryota</taxon>
        <taxon>Viridiplantae</taxon>
        <taxon>Streptophyta</taxon>
        <taxon>Embryophyta</taxon>
        <taxon>Tracheophyta</taxon>
        <taxon>Spermatophyta</taxon>
        <taxon>Magnoliopsida</taxon>
        <taxon>Liliopsida</taxon>
        <taxon>Acoraceae</taxon>
        <taxon>Acorus</taxon>
    </lineage>
</organism>
<dbReference type="InterPro" id="IPR017441">
    <property type="entry name" value="Protein_kinase_ATP_BS"/>
</dbReference>
<evidence type="ECO:0000256" key="1">
    <source>
        <dbReference type="ARBA" id="ARBA00022527"/>
    </source>
</evidence>
<accession>A0AAV9CQL5</accession>
<feature type="compositionally biased region" description="Low complexity" evidence="8">
    <location>
        <begin position="192"/>
        <end position="203"/>
    </location>
</feature>
<evidence type="ECO:0000256" key="3">
    <source>
        <dbReference type="ARBA" id="ARBA00022741"/>
    </source>
</evidence>
<dbReference type="AlphaFoldDB" id="A0AAV9CQL5"/>
<sequence>MSPVKILVGVSSNVEASERLLSWAVRVAAHPDDTVIALHVIVCKDDKKFSSSVVEKTRLRHAKAYVISMLGEFSEVNLEAKIGWSSSVEKCLVDEAASLDASFLLISTSQSPLQRTSLEITKYCLRHAPDGCSVIVIGKQGSNHQYPDSESSVSRGFERRTKRQVQVGKSISSLQRLFIWKMKWENSLYKGDSLSSSQSQKNSPRAVLDGPEAEHVEEDLSSLEEGSCTDNMVGRGGYAEVYRGDLRSGQIIAVKRLAIGNADENKEREFLEELGVIGHVCHPNTASLIGFCIESGLHLIFKFSPNGTLASALHGRGSKALEWPTRYKIAVGIARGLHYLHKCCKRRIIHRDIKASNVLLGPDFEPQAKPLIESGDITKLVDQKLGDNYEVEQMQRLVLAASCCVRHSSIWRPSMNEVLELLSEGDESVVSRIWRMPDGLDDHFDAFSILDIDC</sequence>
<feature type="binding site" evidence="6">
    <location>
        <position position="255"/>
    </location>
    <ligand>
        <name>ATP</name>
        <dbReference type="ChEBI" id="CHEBI:30616"/>
    </ligand>
</feature>
<evidence type="ECO:0000313" key="10">
    <source>
        <dbReference type="EMBL" id="KAK1291388.1"/>
    </source>
</evidence>
<dbReference type="GO" id="GO:0004674">
    <property type="term" value="F:protein serine/threonine kinase activity"/>
    <property type="evidence" value="ECO:0007669"/>
    <property type="project" value="UniProtKB-KW"/>
</dbReference>
<dbReference type="PROSITE" id="PS50011">
    <property type="entry name" value="PROTEIN_KINASE_DOM"/>
    <property type="match status" value="1"/>
</dbReference>
<dbReference type="PANTHER" id="PTHR47987">
    <property type="entry name" value="OS08G0249100 PROTEIN"/>
    <property type="match status" value="1"/>
</dbReference>
<dbReference type="InterPro" id="IPR006016">
    <property type="entry name" value="UspA"/>
</dbReference>
<keyword evidence="5 6" id="KW-0067">ATP-binding</keyword>
<keyword evidence="2" id="KW-0808">Transferase</keyword>
<evidence type="ECO:0000256" key="7">
    <source>
        <dbReference type="RuleBase" id="RU000304"/>
    </source>
</evidence>
<protein>
    <submittedName>
        <fullName evidence="10">Receptor-like serine/threonine-protein kinase</fullName>
    </submittedName>
</protein>
<dbReference type="InterPro" id="IPR046958">
    <property type="entry name" value="RBK1/2/STUNTED"/>
</dbReference>
<dbReference type="InterPro" id="IPR000719">
    <property type="entry name" value="Prot_kinase_dom"/>
</dbReference>
<dbReference type="SMART" id="SM00220">
    <property type="entry name" value="S_TKc"/>
    <property type="match status" value="1"/>
</dbReference>
<dbReference type="InterPro" id="IPR008271">
    <property type="entry name" value="Ser/Thr_kinase_AS"/>
</dbReference>
<keyword evidence="10" id="KW-0675">Receptor</keyword>
<evidence type="ECO:0000256" key="4">
    <source>
        <dbReference type="ARBA" id="ARBA00022777"/>
    </source>
</evidence>
<proteinExistence type="inferred from homology"/>
<dbReference type="InterPro" id="IPR001245">
    <property type="entry name" value="Ser-Thr/Tyr_kinase_cat_dom"/>
</dbReference>
<keyword evidence="1 7" id="KW-0723">Serine/threonine-protein kinase</keyword>
<gene>
    <name evidence="10" type="ORF">QJS10_CPB17g00094</name>
</gene>
<dbReference type="CDD" id="cd00293">
    <property type="entry name" value="USP-like"/>
    <property type="match status" value="1"/>
</dbReference>
<dbReference type="PROSITE" id="PS00107">
    <property type="entry name" value="PROTEIN_KINASE_ATP"/>
    <property type="match status" value="1"/>
</dbReference>
<keyword evidence="4 10" id="KW-0418">Kinase</keyword>
<dbReference type="Pfam" id="PF07714">
    <property type="entry name" value="PK_Tyr_Ser-Thr"/>
    <property type="match status" value="1"/>
</dbReference>
<dbReference type="Proteomes" id="UP001180020">
    <property type="component" value="Unassembled WGS sequence"/>
</dbReference>
<evidence type="ECO:0000256" key="2">
    <source>
        <dbReference type="ARBA" id="ARBA00022679"/>
    </source>
</evidence>